<reference evidence="15" key="1">
    <citation type="submission" date="2015-02" db="EMBL/GenBank/DDBJ databases">
        <title>Genome sequencing for Strongylocentrotus purpuratus.</title>
        <authorList>
            <person name="Murali S."/>
            <person name="Liu Y."/>
            <person name="Vee V."/>
            <person name="English A."/>
            <person name="Wang M."/>
            <person name="Skinner E."/>
            <person name="Han Y."/>
            <person name="Muzny D.M."/>
            <person name="Worley K.C."/>
            <person name="Gibbs R.A."/>
        </authorList>
    </citation>
    <scope>NUCLEOTIDE SEQUENCE</scope>
</reference>
<dbReference type="EnsemblMetazoa" id="XM_030996852">
    <property type="protein sequence ID" value="XP_030852712"/>
    <property type="gene ID" value="LOC594671"/>
</dbReference>
<keyword evidence="3 11" id="KW-0894">Sodium channel</keyword>
<organism evidence="14 15">
    <name type="scientific">Strongylocentrotus purpuratus</name>
    <name type="common">Purple sea urchin</name>
    <dbReference type="NCBI Taxonomy" id="7668"/>
    <lineage>
        <taxon>Eukaryota</taxon>
        <taxon>Metazoa</taxon>
        <taxon>Echinodermata</taxon>
        <taxon>Eleutherozoa</taxon>
        <taxon>Echinozoa</taxon>
        <taxon>Echinoidea</taxon>
        <taxon>Euechinoidea</taxon>
        <taxon>Echinacea</taxon>
        <taxon>Camarodonta</taxon>
        <taxon>Echinidea</taxon>
        <taxon>Strongylocentrotidae</taxon>
        <taxon>Strongylocentrotus</taxon>
    </lineage>
</organism>
<evidence type="ECO:0000256" key="4">
    <source>
        <dbReference type="ARBA" id="ARBA00022692"/>
    </source>
</evidence>
<protein>
    <submittedName>
        <fullName evidence="14">Uncharacterized protein</fullName>
    </submittedName>
</protein>
<keyword evidence="4 11" id="KW-0812">Transmembrane</keyword>
<reference evidence="14" key="2">
    <citation type="submission" date="2021-01" db="UniProtKB">
        <authorList>
            <consortium name="EnsemblMetazoa"/>
        </authorList>
    </citation>
    <scope>IDENTIFICATION</scope>
</reference>
<evidence type="ECO:0000256" key="5">
    <source>
        <dbReference type="ARBA" id="ARBA00022989"/>
    </source>
</evidence>
<proteinExistence type="inferred from homology"/>
<dbReference type="GeneID" id="594671"/>
<keyword evidence="2 11" id="KW-0813">Transport</keyword>
<dbReference type="Gene3D" id="2.60.470.10">
    <property type="entry name" value="Acid-sensing ion channels like domains"/>
    <property type="match status" value="1"/>
</dbReference>
<evidence type="ECO:0000256" key="8">
    <source>
        <dbReference type="ARBA" id="ARBA00023136"/>
    </source>
</evidence>
<evidence type="ECO:0000256" key="12">
    <source>
        <dbReference type="SAM" id="MobiDB-lite"/>
    </source>
</evidence>
<keyword evidence="7 11" id="KW-0406">Ion transport</keyword>
<dbReference type="Proteomes" id="UP000007110">
    <property type="component" value="Unassembled WGS sequence"/>
</dbReference>
<evidence type="ECO:0000256" key="1">
    <source>
        <dbReference type="ARBA" id="ARBA00004141"/>
    </source>
</evidence>
<feature type="compositionally biased region" description="Basic and acidic residues" evidence="12">
    <location>
        <begin position="597"/>
        <end position="607"/>
    </location>
</feature>
<feature type="region of interest" description="Disordered" evidence="12">
    <location>
        <begin position="1"/>
        <end position="38"/>
    </location>
</feature>
<feature type="transmembrane region" description="Helical" evidence="13">
    <location>
        <begin position="558"/>
        <end position="580"/>
    </location>
</feature>
<feature type="region of interest" description="Disordered" evidence="12">
    <location>
        <begin position="169"/>
        <end position="206"/>
    </location>
</feature>
<evidence type="ECO:0000256" key="7">
    <source>
        <dbReference type="ARBA" id="ARBA00023065"/>
    </source>
</evidence>
<feature type="compositionally biased region" description="Basic and acidic residues" evidence="12">
    <location>
        <begin position="15"/>
        <end position="34"/>
    </location>
</feature>
<dbReference type="Gene3D" id="1.10.287.770">
    <property type="entry name" value="YojJ-like"/>
    <property type="match status" value="1"/>
</dbReference>
<dbReference type="GO" id="GO:0005886">
    <property type="term" value="C:plasma membrane"/>
    <property type="evidence" value="ECO:0000318"/>
    <property type="project" value="GO_Central"/>
</dbReference>
<keyword evidence="6" id="KW-0915">Sodium</keyword>
<feature type="region of interest" description="Disordered" evidence="12">
    <location>
        <begin position="597"/>
        <end position="622"/>
    </location>
</feature>
<evidence type="ECO:0000313" key="15">
    <source>
        <dbReference type="Proteomes" id="UP000007110"/>
    </source>
</evidence>
<evidence type="ECO:0000256" key="3">
    <source>
        <dbReference type="ARBA" id="ARBA00022461"/>
    </source>
</evidence>
<evidence type="ECO:0000256" key="10">
    <source>
        <dbReference type="ARBA" id="ARBA00023303"/>
    </source>
</evidence>
<keyword evidence="10 11" id="KW-0407">Ion channel</keyword>
<dbReference type="RefSeq" id="XP_030852712.1">
    <property type="nucleotide sequence ID" value="XM_030996852.1"/>
</dbReference>
<dbReference type="KEGG" id="spu:594671"/>
<dbReference type="GO" id="GO:0035725">
    <property type="term" value="P:sodium ion transmembrane transport"/>
    <property type="evidence" value="ECO:0000318"/>
    <property type="project" value="GO_Central"/>
</dbReference>
<dbReference type="InterPro" id="IPR001873">
    <property type="entry name" value="ENaC"/>
</dbReference>
<feature type="compositionally biased region" description="Low complexity" evidence="12">
    <location>
        <begin position="169"/>
        <end position="199"/>
    </location>
</feature>
<name>A0A7M7PLZ2_STRPU</name>
<comment type="subcellular location">
    <subcellularLocation>
        <location evidence="1">Membrane</location>
        <topology evidence="1">Multi-pass membrane protein</topology>
    </subcellularLocation>
</comment>
<comment type="similarity">
    <text evidence="11">Belongs to the amiloride-sensitive sodium channel (TC 1.A.6) family.</text>
</comment>
<keyword evidence="15" id="KW-1185">Reference proteome</keyword>
<evidence type="ECO:0000256" key="2">
    <source>
        <dbReference type="ARBA" id="ARBA00022448"/>
    </source>
</evidence>
<evidence type="ECO:0000313" key="14">
    <source>
        <dbReference type="EnsemblMetazoa" id="XP_030852712"/>
    </source>
</evidence>
<dbReference type="OMA" id="CITDIRF"/>
<sequence>MGSKSKENLFQMEGLESRNKKSRDNKVQSEEGRDRRPHAPFRSVTSLFSYFLENTTFHGLPRIFGAPFFLEKLFWVLAFLTCLGVFTYQGTKIVKDYISYPYSTRTDIITESSLDFPAVTICNVNMMRRSKLVDTRFEDLIELDGDATGDTDDYSFWFDQSFYERLGSENGNSNSSGTSGESDGTSSNSPETSSSPDDSQASGPQNLNGEFDFFESSWDDSSFDFSFYDTWEGITDENDWQAIYNQSQSPDFSDLRALLNPTQAELQEYGHQAEDFILQCSFDQRACSYRNFTTFQHSEYGNCFTFNGRTLEEPFNKTRRTGRTGANYGLQLTLFVEQPEHVGLLTAESGVKVSIHAQTEQPFPEDDGLTASTGQKTAIGVRKLNITRLGGLYGEECTKTGEGTNFSSETSSYTVNACLKQCLQDTLRKSCGCITDIRFGNYTQCSSLNPTQERCRQLVEYLYHSSNLECTCPISCSEESFRRTVSASLWPSTRYEVHLAKQLVSINSKIERIIADVEKTRQNVVNLVVFFEQLNYELNQQLAVYTVESLLGSVGGLLGLYLGLSFMSIGEIIVLLLGFLKIFGGKTLCSSCRSKSEADDKYSDRSKSQSTQKASDMNDYDEGTRRAPWYRSLVALATLFVFASMVVVVALVMLFELGVISINL</sequence>
<dbReference type="PANTHER" id="PTHR11690:SF248">
    <property type="entry name" value="PICKPOCKET 17, ISOFORM A"/>
    <property type="match status" value="1"/>
</dbReference>
<dbReference type="OrthoDB" id="6238402at2759"/>
<keyword evidence="9 11" id="KW-0739">Sodium transport</keyword>
<evidence type="ECO:0000256" key="11">
    <source>
        <dbReference type="RuleBase" id="RU000679"/>
    </source>
</evidence>
<keyword evidence="8 13" id="KW-0472">Membrane</keyword>
<accession>A0A7M7PLZ2</accession>
<keyword evidence="5 13" id="KW-1133">Transmembrane helix</keyword>
<feature type="transmembrane region" description="Helical" evidence="13">
    <location>
        <begin position="633"/>
        <end position="655"/>
    </location>
</feature>
<evidence type="ECO:0000256" key="6">
    <source>
        <dbReference type="ARBA" id="ARBA00023053"/>
    </source>
</evidence>
<dbReference type="AlphaFoldDB" id="A0A7M7PLZ2"/>
<dbReference type="PANTHER" id="PTHR11690">
    <property type="entry name" value="AMILORIDE-SENSITIVE SODIUM CHANNEL-RELATED"/>
    <property type="match status" value="1"/>
</dbReference>
<evidence type="ECO:0000256" key="13">
    <source>
        <dbReference type="SAM" id="Phobius"/>
    </source>
</evidence>
<dbReference type="Pfam" id="PF00858">
    <property type="entry name" value="ASC"/>
    <property type="match status" value="1"/>
</dbReference>
<dbReference type="GO" id="GO:0015280">
    <property type="term" value="F:ligand-gated sodium channel activity"/>
    <property type="evidence" value="ECO:0000318"/>
    <property type="project" value="GO_Central"/>
</dbReference>
<dbReference type="PRINTS" id="PR01078">
    <property type="entry name" value="AMINACHANNEL"/>
</dbReference>
<evidence type="ECO:0000256" key="9">
    <source>
        <dbReference type="ARBA" id="ARBA00023201"/>
    </source>
</evidence>
<dbReference type="InParanoid" id="A0A7M7PLZ2"/>